<name>A0A0A2N1K6_9FLAO</name>
<sequence>MAISSEYTYWHLTPHGWVDGNSKTDSGNWSKSVPYDTFVTVKYQEVLEDDFSITKTTERTEVRTDTARIQELEAKFPFEFHI</sequence>
<evidence type="ECO:0000313" key="2">
    <source>
        <dbReference type="Proteomes" id="UP000030111"/>
    </source>
</evidence>
<keyword evidence="2" id="KW-1185">Reference proteome</keyword>
<evidence type="ECO:0000313" key="1">
    <source>
        <dbReference type="EMBL" id="KGO94345.1"/>
    </source>
</evidence>
<dbReference type="RefSeq" id="WP_026990373.1">
    <property type="nucleotide sequence ID" value="NZ_AUGP01000017.1"/>
</dbReference>
<proteinExistence type="predicted"/>
<comment type="caution">
    <text evidence="1">The sequence shown here is derived from an EMBL/GenBank/DDBJ whole genome shotgun (WGS) entry which is preliminary data.</text>
</comment>
<protein>
    <submittedName>
        <fullName evidence="1">Uncharacterized protein</fullName>
    </submittedName>
</protein>
<organism evidence="1 2">
    <name type="scientific">Flavobacterium subsaxonicum WB 4.1-42 = DSM 21790</name>
    <dbReference type="NCBI Taxonomy" id="1121898"/>
    <lineage>
        <taxon>Bacteria</taxon>
        <taxon>Pseudomonadati</taxon>
        <taxon>Bacteroidota</taxon>
        <taxon>Flavobacteriia</taxon>
        <taxon>Flavobacteriales</taxon>
        <taxon>Flavobacteriaceae</taxon>
        <taxon>Flavobacterium</taxon>
    </lineage>
</organism>
<dbReference type="AlphaFoldDB" id="A0A0A2N1K6"/>
<accession>A0A0A2N1K6</accession>
<dbReference type="Proteomes" id="UP000030111">
    <property type="component" value="Unassembled WGS sequence"/>
</dbReference>
<dbReference type="OrthoDB" id="8926444at2"/>
<reference evidence="1 2" key="1">
    <citation type="submission" date="2013-09" db="EMBL/GenBank/DDBJ databases">
        <authorList>
            <person name="Zeng Z."/>
            <person name="Chen C."/>
        </authorList>
    </citation>
    <scope>NUCLEOTIDE SEQUENCE [LARGE SCALE GENOMIC DNA]</scope>
    <source>
        <strain evidence="1 2">WB 4.1-42</strain>
    </source>
</reference>
<dbReference type="EMBL" id="JRLY01000002">
    <property type="protein sequence ID" value="KGO94345.1"/>
    <property type="molecule type" value="Genomic_DNA"/>
</dbReference>
<gene>
    <name evidence="1" type="ORF">Q766_05345</name>
</gene>